<evidence type="ECO:0000313" key="3">
    <source>
        <dbReference type="Proteomes" id="UP001381003"/>
    </source>
</evidence>
<gene>
    <name evidence="2" type="ORF">N5P18_04100</name>
</gene>
<evidence type="ECO:0000313" key="2">
    <source>
        <dbReference type="EMBL" id="WWF06062.1"/>
    </source>
</evidence>
<keyword evidence="3" id="KW-1185">Reference proteome</keyword>
<name>A0ABZ2FIV5_9MICO</name>
<protein>
    <recommendedName>
        <fullName evidence="4">Sortase</fullName>
    </recommendedName>
</protein>
<sequence length="152" mass="15215">MASSSLAQHLPSLFGPGRRAAWRLSLVRRGLAAAALLLALQLTLGAAAPPSSPTPEADATTGPTLSLPLALPADHLSAGDEVGVYLPGRESPVVASTRFGGTSEAPSGGSMARITLRDQDVGPLLRQMAPDGAGGGGFVLVGSARHDTTEAG</sequence>
<accession>A0ABZ2FIV5</accession>
<evidence type="ECO:0008006" key="4">
    <source>
        <dbReference type="Google" id="ProtNLM"/>
    </source>
</evidence>
<organism evidence="2 3">
    <name type="scientific">Janibacter terrae</name>
    <dbReference type="NCBI Taxonomy" id="103817"/>
    <lineage>
        <taxon>Bacteria</taxon>
        <taxon>Bacillati</taxon>
        <taxon>Actinomycetota</taxon>
        <taxon>Actinomycetes</taxon>
        <taxon>Micrococcales</taxon>
        <taxon>Intrasporangiaceae</taxon>
        <taxon>Janibacter</taxon>
    </lineage>
</organism>
<dbReference type="EMBL" id="CP104874">
    <property type="protein sequence ID" value="WWF06062.1"/>
    <property type="molecule type" value="Genomic_DNA"/>
</dbReference>
<feature type="region of interest" description="Disordered" evidence="1">
    <location>
        <begin position="47"/>
        <end position="69"/>
    </location>
</feature>
<dbReference type="RefSeq" id="WP_068326421.1">
    <property type="nucleotide sequence ID" value="NZ_CP104874.1"/>
</dbReference>
<reference evidence="2 3" key="1">
    <citation type="submission" date="2022-09" db="EMBL/GenBank/DDBJ databases">
        <title>Complete genome sequence of Janibacter terrae strain COS04-44, PCL-degrading bacteria isolated from oil spilled coast.</title>
        <authorList>
            <person name="Park H."/>
            <person name="Kim J.Y."/>
            <person name="An S.H."/>
            <person name="Lee C.M."/>
            <person name="Weon H.-Y."/>
        </authorList>
    </citation>
    <scope>NUCLEOTIDE SEQUENCE [LARGE SCALE GENOMIC DNA]</scope>
    <source>
        <strain evidence="2 3">COS04-44</strain>
    </source>
</reference>
<dbReference type="Proteomes" id="UP001381003">
    <property type="component" value="Chromosome"/>
</dbReference>
<evidence type="ECO:0000256" key="1">
    <source>
        <dbReference type="SAM" id="MobiDB-lite"/>
    </source>
</evidence>
<proteinExistence type="predicted"/>
<feature type="compositionally biased region" description="Low complexity" evidence="1">
    <location>
        <begin position="47"/>
        <end position="61"/>
    </location>
</feature>